<name>A0ABQ6JCU5_9ACTN</name>
<evidence type="ECO:0000313" key="2">
    <source>
        <dbReference type="Proteomes" id="UP001157017"/>
    </source>
</evidence>
<accession>A0ABQ6JCU5</accession>
<evidence type="ECO:0000313" key="1">
    <source>
        <dbReference type="EMBL" id="GMA85025.1"/>
    </source>
</evidence>
<keyword evidence="2" id="KW-1185">Reference proteome</keyword>
<protein>
    <submittedName>
        <fullName evidence="1">Uncharacterized protein</fullName>
    </submittedName>
</protein>
<organism evidence="1 2">
    <name type="scientific">Angustibacter aerolatus</name>
    <dbReference type="NCBI Taxonomy" id="1162965"/>
    <lineage>
        <taxon>Bacteria</taxon>
        <taxon>Bacillati</taxon>
        <taxon>Actinomycetota</taxon>
        <taxon>Actinomycetes</taxon>
        <taxon>Kineosporiales</taxon>
        <taxon>Kineosporiaceae</taxon>
    </lineage>
</organism>
<dbReference type="EMBL" id="BSUZ01000001">
    <property type="protein sequence ID" value="GMA85025.1"/>
    <property type="molecule type" value="Genomic_DNA"/>
</dbReference>
<sequence length="97" mass="10417">MAAQVRHLQHDLAEPHLVAVREPDVDGHRQGVGVLRTRGRAGTGGLDHGRQRAVVVAVLVGGDDEGEAAATLLDQPQQPGRVVRGVDEQAARRWHGR</sequence>
<comment type="caution">
    <text evidence="1">The sequence shown here is derived from an EMBL/GenBank/DDBJ whole genome shotgun (WGS) entry which is preliminary data.</text>
</comment>
<gene>
    <name evidence="1" type="ORF">GCM10025868_02750</name>
</gene>
<reference evidence="2" key="1">
    <citation type="journal article" date="2019" name="Int. J. Syst. Evol. Microbiol.">
        <title>The Global Catalogue of Microorganisms (GCM) 10K type strain sequencing project: providing services to taxonomists for standard genome sequencing and annotation.</title>
        <authorList>
            <consortium name="The Broad Institute Genomics Platform"/>
            <consortium name="The Broad Institute Genome Sequencing Center for Infectious Disease"/>
            <person name="Wu L."/>
            <person name="Ma J."/>
        </authorList>
    </citation>
    <scope>NUCLEOTIDE SEQUENCE [LARGE SCALE GENOMIC DNA]</scope>
    <source>
        <strain evidence="2">NBRC 108730</strain>
    </source>
</reference>
<dbReference type="Proteomes" id="UP001157017">
    <property type="component" value="Unassembled WGS sequence"/>
</dbReference>
<proteinExistence type="predicted"/>